<dbReference type="PANTHER" id="PTHR10981">
    <property type="entry name" value="BATTENIN"/>
    <property type="match status" value="1"/>
</dbReference>
<feature type="transmembrane region" description="Helical" evidence="7">
    <location>
        <begin position="6"/>
        <end position="28"/>
    </location>
</feature>
<dbReference type="PRINTS" id="PR01315">
    <property type="entry name" value="BATTENIN"/>
</dbReference>
<protein>
    <recommendedName>
        <fullName evidence="7">Battenin</fullName>
    </recommendedName>
</protein>
<name>A0A0J7KBR8_LASNI</name>
<dbReference type="OrthoDB" id="5965864at2759"/>
<dbReference type="PANTHER" id="PTHR10981:SF0">
    <property type="entry name" value="BATTENIN"/>
    <property type="match status" value="1"/>
</dbReference>
<dbReference type="SUPFAM" id="SSF103473">
    <property type="entry name" value="MFS general substrate transporter"/>
    <property type="match status" value="1"/>
</dbReference>
<dbReference type="GO" id="GO:0005765">
    <property type="term" value="C:lysosomal membrane"/>
    <property type="evidence" value="ECO:0007669"/>
    <property type="project" value="UniProtKB-SubCell"/>
</dbReference>
<keyword evidence="3" id="KW-0813">Transport</keyword>
<dbReference type="GO" id="GO:0012505">
    <property type="term" value="C:endomembrane system"/>
    <property type="evidence" value="ECO:0007669"/>
    <property type="project" value="UniProtKB-SubCell"/>
</dbReference>
<dbReference type="InterPro" id="IPR003492">
    <property type="entry name" value="Battenin_disease_Cln3"/>
</dbReference>
<evidence type="ECO:0000256" key="1">
    <source>
        <dbReference type="ARBA" id="ARBA00004127"/>
    </source>
</evidence>
<proteinExistence type="inferred from homology"/>
<evidence type="ECO:0000313" key="9">
    <source>
        <dbReference type="Proteomes" id="UP000036403"/>
    </source>
</evidence>
<dbReference type="InterPro" id="IPR036259">
    <property type="entry name" value="MFS_trans_sf"/>
</dbReference>
<dbReference type="GO" id="GO:0007040">
    <property type="term" value="P:lysosome organization"/>
    <property type="evidence" value="ECO:0007669"/>
    <property type="project" value="TreeGrafter"/>
</dbReference>
<sequence length="98" mass="10810">MSLLQFINVIILLFEAIFYYIPNIWIVFGLVMWEGLLGGGAYVNTFFRMSSEISKADREASLGIATMADSIGIALAGWLSMPVHNAICKLPQPKRLGS</sequence>
<keyword evidence="9" id="KW-1185">Reference proteome</keyword>
<evidence type="ECO:0000256" key="6">
    <source>
        <dbReference type="ARBA" id="ARBA00023136"/>
    </source>
</evidence>
<dbReference type="PaxDb" id="67767-A0A0J7KBR8"/>
<comment type="caution">
    <text evidence="7">Lacks conserved residue(s) required for the propagation of feature annotation.</text>
</comment>
<evidence type="ECO:0000256" key="5">
    <source>
        <dbReference type="ARBA" id="ARBA00022989"/>
    </source>
</evidence>
<dbReference type="GO" id="GO:0051453">
    <property type="term" value="P:regulation of intracellular pH"/>
    <property type="evidence" value="ECO:0007669"/>
    <property type="project" value="TreeGrafter"/>
</dbReference>
<keyword evidence="6 7" id="KW-0472">Membrane</keyword>
<evidence type="ECO:0000256" key="4">
    <source>
        <dbReference type="ARBA" id="ARBA00022692"/>
    </source>
</evidence>
<gene>
    <name evidence="8" type="ORF">RF55_12940</name>
</gene>
<dbReference type="EMBL" id="LBMM01010053">
    <property type="protein sequence ID" value="KMQ87699.1"/>
    <property type="molecule type" value="Genomic_DNA"/>
</dbReference>
<comment type="similarity">
    <text evidence="2 7">Belongs to the battenin family.</text>
</comment>
<dbReference type="AlphaFoldDB" id="A0A0J7KBR8"/>
<comment type="caution">
    <text evidence="8">The sequence shown here is derived from an EMBL/GenBank/DDBJ whole genome shotgun (WGS) entry which is preliminary data.</text>
</comment>
<keyword evidence="4 7" id="KW-0812">Transmembrane</keyword>
<evidence type="ECO:0000313" key="8">
    <source>
        <dbReference type="EMBL" id="KMQ87699.1"/>
    </source>
</evidence>
<reference evidence="8 9" key="1">
    <citation type="submission" date="2015-04" db="EMBL/GenBank/DDBJ databases">
        <title>Lasius niger genome sequencing.</title>
        <authorList>
            <person name="Konorov E.A."/>
            <person name="Nikitin M.A."/>
            <person name="Kirill M.V."/>
            <person name="Chang P."/>
        </authorList>
    </citation>
    <scope>NUCLEOTIDE SEQUENCE [LARGE SCALE GENOMIC DNA]</scope>
    <source>
        <tissue evidence="8">Whole</tissue>
    </source>
</reference>
<keyword evidence="7" id="KW-0458">Lysosome</keyword>
<dbReference type="Proteomes" id="UP000036403">
    <property type="component" value="Unassembled WGS sequence"/>
</dbReference>
<organism evidence="8 9">
    <name type="scientific">Lasius niger</name>
    <name type="common">Black garden ant</name>
    <dbReference type="NCBI Taxonomy" id="67767"/>
    <lineage>
        <taxon>Eukaryota</taxon>
        <taxon>Metazoa</taxon>
        <taxon>Ecdysozoa</taxon>
        <taxon>Arthropoda</taxon>
        <taxon>Hexapoda</taxon>
        <taxon>Insecta</taxon>
        <taxon>Pterygota</taxon>
        <taxon>Neoptera</taxon>
        <taxon>Endopterygota</taxon>
        <taxon>Hymenoptera</taxon>
        <taxon>Apocrita</taxon>
        <taxon>Aculeata</taxon>
        <taxon>Formicoidea</taxon>
        <taxon>Formicidae</taxon>
        <taxon>Formicinae</taxon>
        <taxon>Lasius</taxon>
        <taxon>Lasius</taxon>
    </lineage>
</organism>
<dbReference type="Pfam" id="PF02487">
    <property type="entry name" value="CLN3"/>
    <property type="match status" value="1"/>
</dbReference>
<dbReference type="STRING" id="67767.A0A0J7KBR8"/>
<comment type="subcellular location">
    <subcellularLocation>
        <location evidence="1">Endomembrane system</location>
        <topology evidence="1">Multi-pass membrane protein</topology>
    </subcellularLocation>
    <subcellularLocation>
        <location evidence="7">Lysosome membrane</location>
        <topology evidence="7">Multi-pass membrane protein</topology>
    </subcellularLocation>
</comment>
<accession>A0A0J7KBR8</accession>
<evidence type="ECO:0000256" key="7">
    <source>
        <dbReference type="RuleBase" id="RU361113"/>
    </source>
</evidence>
<evidence type="ECO:0000256" key="2">
    <source>
        <dbReference type="ARBA" id="ARBA00007467"/>
    </source>
</evidence>
<evidence type="ECO:0000256" key="3">
    <source>
        <dbReference type="ARBA" id="ARBA00022448"/>
    </source>
</evidence>
<keyword evidence="5 7" id="KW-1133">Transmembrane helix</keyword>